<name>A0AAW0XGI5_CHEQU</name>
<keyword evidence="1" id="KW-1133">Transmembrane helix</keyword>
<feature type="transmembrane region" description="Helical" evidence="1">
    <location>
        <begin position="44"/>
        <end position="65"/>
    </location>
</feature>
<evidence type="ECO:0000256" key="1">
    <source>
        <dbReference type="SAM" id="Phobius"/>
    </source>
</evidence>
<dbReference type="Pfam" id="PF07247">
    <property type="entry name" value="AATase"/>
    <property type="match status" value="1"/>
</dbReference>
<evidence type="ECO:0008006" key="4">
    <source>
        <dbReference type="Google" id="ProtNLM"/>
    </source>
</evidence>
<gene>
    <name evidence="2" type="ORF">OTU49_001451</name>
</gene>
<dbReference type="InterPro" id="IPR052058">
    <property type="entry name" value="Alcohol_O-acetyltransferase"/>
</dbReference>
<sequence>MESENSNQASLLSPQTFNSDTTHAGLPTYAYFYLLGTYVNPSTLLLFLASNFLCLLIAYHFLAIYRAARSHQQHDSRNLEEEETEPRKVVAEPGGWLRPVSNIETFSASTLILGTGNTAQVLWLSSSQPITPEDVNQALSVIAEKIHVLQVCVAWRWFRPWLRRMKNVVVDFSVETGDAMSVYYQQMRTPYNISQGPLWRASLVPQPQAAGDRHQAVLVLTLHHIIIDGLTNMIISRDFMEVLNAIMTGRGHNTPTRHNIPAIVDELFSMRDCIWCLKFLSSVAYKTIKSMLSDRCYSISLPRPNTKVAHTNVLRKDFSAETTQELLRHCKEAKVSVHSSIVAAAYLALLRTAQKYSKETLDSLRITYDNAVNMRRYYPSVYSESVGFHSCLTKHEYVVCSSDAESKDNFWSLARRMHDDLQHNLCVSKTPIRISPLSLVLSAINPVNYLLTRLGCRNLVNTNMTCTNMGNLKQILPGKYGDGPVEITSLLRSTASELCGCPFLVVFQTFEGRLLLSLDHYVNNITEEVANMFFLYLTHYIDDIAHNGTIKNY</sequence>
<reference evidence="2 3" key="1">
    <citation type="journal article" date="2024" name="BMC Genomics">
        <title>Genome assembly of redclaw crayfish (Cherax quadricarinatus) provides insights into its immune adaptation and hypoxia tolerance.</title>
        <authorList>
            <person name="Liu Z."/>
            <person name="Zheng J."/>
            <person name="Li H."/>
            <person name="Fang K."/>
            <person name="Wang S."/>
            <person name="He J."/>
            <person name="Zhou D."/>
            <person name="Weng S."/>
            <person name="Chi M."/>
            <person name="Gu Z."/>
            <person name="He J."/>
            <person name="Li F."/>
            <person name="Wang M."/>
        </authorList>
    </citation>
    <scope>NUCLEOTIDE SEQUENCE [LARGE SCALE GENOMIC DNA]</scope>
    <source>
        <strain evidence="2">ZL_2023a</strain>
    </source>
</reference>
<dbReference type="Gene3D" id="3.30.559.10">
    <property type="entry name" value="Chloramphenicol acetyltransferase-like domain"/>
    <property type="match status" value="1"/>
</dbReference>
<dbReference type="PANTHER" id="PTHR28037">
    <property type="entry name" value="ALCOHOL O-ACETYLTRANSFERASE 1-RELATED"/>
    <property type="match status" value="1"/>
</dbReference>
<accession>A0AAW0XGI5</accession>
<comment type="caution">
    <text evidence="2">The sequence shown here is derived from an EMBL/GenBank/DDBJ whole genome shotgun (WGS) entry which is preliminary data.</text>
</comment>
<dbReference type="InterPro" id="IPR023213">
    <property type="entry name" value="CAT-like_dom_sf"/>
</dbReference>
<keyword evidence="1" id="KW-0812">Transmembrane</keyword>
<dbReference type="PANTHER" id="PTHR28037:SF1">
    <property type="entry name" value="ALCOHOL O-ACETYLTRANSFERASE 1-RELATED"/>
    <property type="match status" value="1"/>
</dbReference>
<dbReference type="InterPro" id="IPR010828">
    <property type="entry name" value="Atf2/Sli1-like"/>
</dbReference>
<keyword evidence="1" id="KW-0472">Membrane</keyword>
<protein>
    <recommendedName>
        <fullName evidence="4">O-acyltransferase WSD1 C-terminal domain-containing protein</fullName>
    </recommendedName>
</protein>
<proteinExistence type="predicted"/>
<dbReference type="Proteomes" id="UP001445076">
    <property type="component" value="Unassembled WGS sequence"/>
</dbReference>
<evidence type="ECO:0000313" key="3">
    <source>
        <dbReference type="Proteomes" id="UP001445076"/>
    </source>
</evidence>
<organism evidence="2 3">
    <name type="scientific">Cherax quadricarinatus</name>
    <name type="common">Australian red claw crayfish</name>
    <dbReference type="NCBI Taxonomy" id="27406"/>
    <lineage>
        <taxon>Eukaryota</taxon>
        <taxon>Metazoa</taxon>
        <taxon>Ecdysozoa</taxon>
        <taxon>Arthropoda</taxon>
        <taxon>Crustacea</taxon>
        <taxon>Multicrustacea</taxon>
        <taxon>Malacostraca</taxon>
        <taxon>Eumalacostraca</taxon>
        <taxon>Eucarida</taxon>
        <taxon>Decapoda</taxon>
        <taxon>Pleocyemata</taxon>
        <taxon>Astacidea</taxon>
        <taxon>Parastacoidea</taxon>
        <taxon>Parastacidae</taxon>
        <taxon>Cherax</taxon>
    </lineage>
</organism>
<evidence type="ECO:0000313" key="2">
    <source>
        <dbReference type="EMBL" id="KAK8742957.1"/>
    </source>
</evidence>
<dbReference type="AlphaFoldDB" id="A0AAW0XGI5"/>
<dbReference type="SUPFAM" id="SSF52777">
    <property type="entry name" value="CoA-dependent acyltransferases"/>
    <property type="match status" value="2"/>
</dbReference>
<dbReference type="EMBL" id="JARKIK010000026">
    <property type="protein sequence ID" value="KAK8742957.1"/>
    <property type="molecule type" value="Genomic_DNA"/>
</dbReference>
<dbReference type="Gene3D" id="3.30.559.30">
    <property type="entry name" value="Nonribosomal peptide synthetase, condensation domain"/>
    <property type="match status" value="1"/>
</dbReference>
<keyword evidence="3" id="KW-1185">Reference proteome</keyword>